<dbReference type="InterPro" id="IPR003718">
    <property type="entry name" value="OsmC/Ohr_fam"/>
</dbReference>
<evidence type="ECO:0000313" key="3">
    <source>
        <dbReference type="EMBL" id="RUO16393.1"/>
    </source>
</evidence>
<dbReference type="EMBL" id="CP034662">
    <property type="protein sequence ID" value="AZQ94131.1"/>
    <property type="molecule type" value="Genomic_DNA"/>
</dbReference>
<dbReference type="AlphaFoldDB" id="A0A3Q9GH62"/>
<proteinExistence type="inferred from homology"/>
<dbReference type="SUPFAM" id="SSF82784">
    <property type="entry name" value="OsmC-like"/>
    <property type="match status" value="1"/>
</dbReference>
<evidence type="ECO:0000313" key="4">
    <source>
        <dbReference type="Proteomes" id="UP000268436"/>
    </source>
</evidence>
<organism evidence="2 5">
    <name type="scientific">Moraxella catarrhalis</name>
    <name type="common">Branhamella catarrhalis</name>
    <dbReference type="NCBI Taxonomy" id="480"/>
    <lineage>
        <taxon>Bacteria</taxon>
        <taxon>Pseudomonadati</taxon>
        <taxon>Pseudomonadota</taxon>
        <taxon>Gammaproteobacteria</taxon>
        <taxon>Moraxellales</taxon>
        <taxon>Moraxellaceae</taxon>
        <taxon>Moraxella</taxon>
    </lineage>
</organism>
<sequence>MSCIGGHDKVFCLTSYDDLLQSKKHNNNWESMMSQIYQTTASVSGARTGTATLLDDDKSYNMVAPGTNQAGNNPEQFFAMGYAACFDGALALVKKSADKSFDSRTEVTIELNKEGDSNFFFTGAIHVVASNGDITEDELLSLVEKTHTVCPYSKAVQGNIDMKLSASVE</sequence>
<comment type="similarity">
    <text evidence="1">Belongs to the OsmC/Ohr family.</text>
</comment>
<dbReference type="InterPro" id="IPR015946">
    <property type="entry name" value="KH_dom-like_a/b"/>
</dbReference>
<dbReference type="InterPro" id="IPR036102">
    <property type="entry name" value="OsmC/Ohrsf"/>
</dbReference>
<dbReference type="PANTHER" id="PTHR33797">
    <property type="entry name" value="ORGANIC HYDROPEROXIDE RESISTANCE PROTEIN-LIKE"/>
    <property type="match status" value="1"/>
</dbReference>
<gene>
    <name evidence="2" type="ORF">EJK53_2068</name>
    <name evidence="3" type="ORF">EJK54_1642</name>
</gene>
<accession>A0A3Q9GH62</accession>
<dbReference type="Proteomes" id="UP000280228">
    <property type="component" value="Chromosome"/>
</dbReference>
<dbReference type="PANTHER" id="PTHR33797:SF2">
    <property type="entry name" value="ORGANIC HYDROPEROXIDE RESISTANCE PROTEIN-LIKE"/>
    <property type="match status" value="1"/>
</dbReference>
<dbReference type="Proteomes" id="UP000268436">
    <property type="component" value="Unassembled WGS sequence"/>
</dbReference>
<dbReference type="InterPro" id="IPR019953">
    <property type="entry name" value="OHR"/>
</dbReference>
<reference evidence="4 5" key="1">
    <citation type="submission" date="2018-12" db="EMBL/GenBank/DDBJ databases">
        <title>Persistence of Moraxella catarrhalis in Chronic Obstructive Pulmonary Disease and Regulation of the Hag/MID Adhesin.</title>
        <authorList>
            <person name="Murphy T."/>
            <person name="Zhao X."/>
            <person name="Vyas G."/>
            <person name="Aluvathingal J."/>
            <person name="Nadendla S."/>
            <person name="Tallon L."/>
            <person name="Tettelin H."/>
        </authorList>
    </citation>
    <scope>NUCLEOTIDE SEQUENCE [LARGE SCALE GENOMIC DNA]</scope>
    <source>
        <strain evidence="3 4">173P27B1</strain>
        <strain evidence="2 5">46P58B1</strain>
    </source>
</reference>
<dbReference type="GO" id="GO:0006979">
    <property type="term" value="P:response to oxidative stress"/>
    <property type="evidence" value="ECO:0007669"/>
    <property type="project" value="InterPro"/>
</dbReference>
<evidence type="ECO:0000313" key="5">
    <source>
        <dbReference type="Proteomes" id="UP000280228"/>
    </source>
</evidence>
<dbReference type="EMBL" id="RYER01000017">
    <property type="protein sequence ID" value="RUO16393.1"/>
    <property type="molecule type" value="Genomic_DNA"/>
</dbReference>
<dbReference type="Gene3D" id="3.30.300.20">
    <property type="match status" value="1"/>
</dbReference>
<dbReference type="Pfam" id="PF02566">
    <property type="entry name" value="OsmC"/>
    <property type="match status" value="1"/>
</dbReference>
<keyword evidence="4" id="KW-1185">Reference proteome</keyword>
<name>A0A3Q9GH62_MORCA</name>
<evidence type="ECO:0000313" key="2">
    <source>
        <dbReference type="EMBL" id="AZQ94131.1"/>
    </source>
</evidence>
<protein>
    <submittedName>
        <fullName evidence="2">Peroxiredoxin, Ohr subfamily protein</fullName>
    </submittedName>
</protein>
<dbReference type="NCBIfam" id="TIGR03561">
    <property type="entry name" value="organ_hyd_perox"/>
    <property type="match status" value="1"/>
</dbReference>
<evidence type="ECO:0000256" key="1">
    <source>
        <dbReference type="ARBA" id="ARBA00007378"/>
    </source>
</evidence>